<dbReference type="STRING" id="77635.BISU_1140"/>
<dbReference type="AlphaFoldDB" id="A0A087E8K1"/>
<evidence type="ECO:0000313" key="2">
    <source>
        <dbReference type="EMBL" id="KFJ04102.1"/>
    </source>
</evidence>
<dbReference type="InterPro" id="IPR006504">
    <property type="entry name" value="Tscrpt_reg_Spx/MgsR"/>
</dbReference>
<dbReference type="EMBL" id="JGZR01000005">
    <property type="protein sequence ID" value="KFJ04102.1"/>
    <property type="molecule type" value="Genomic_DNA"/>
</dbReference>
<evidence type="ECO:0000313" key="3">
    <source>
        <dbReference type="Proteomes" id="UP000029055"/>
    </source>
</evidence>
<sequence length="131" mass="14696">MTERNADIPLFICYSRCSTCARARRWLGEHDIEFTERDIKTDNPTTTELAAWYHASGLPIRRFFNTSGQVYRALGLKDKLPSMSDDEALELLATDGMLVKRPIIVTAHAILVGFAPEVWRTSLASTHGGIE</sequence>
<dbReference type="CDD" id="cd03036">
    <property type="entry name" value="ArsC_like"/>
    <property type="match status" value="1"/>
</dbReference>
<dbReference type="PROSITE" id="PS51353">
    <property type="entry name" value="ARSC"/>
    <property type="match status" value="1"/>
</dbReference>
<protein>
    <submittedName>
        <fullName evidence="2">ArsC family protein</fullName>
    </submittedName>
</protein>
<dbReference type="eggNOG" id="COG1393">
    <property type="taxonomic scope" value="Bacteria"/>
</dbReference>
<name>A0A087E8K1_9BIFI</name>
<accession>A0A087E8K1</accession>
<dbReference type="Proteomes" id="UP000029055">
    <property type="component" value="Unassembled WGS sequence"/>
</dbReference>
<dbReference type="InterPro" id="IPR006660">
    <property type="entry name" value="Arsenate_reductase-like"/>
</dbReference>
<proteinExistence type="inferred from homology"/>
<gene>
    <name evidence="2" type="ORF">BISU_1140</name>
</gene>
<comment type="similarity">
    <text evidence="1">Belongs to the ArsC family.</text>
</comment>
<keyword evidence="3" id="KW-1185">Reference proteome</keyword>
<dbReference type="NCBIfam" id="TIGR01617">
    <property type="entry name" value="arsC_related"/>
    <property type="match status" value="1"/>
</dbReference>
<evidence type="ECO:0000256" key="1">
    <source>
        <dbReference type="PROSITE-ProRule" id="PRU01282"/>
    </source>
</evidence>
<reference evidence="2 3" key="1">
    <citation type="submission" date="2014-03" db="EMBL/GenBank/DDBJ databases">
        <title>Genomics of Bifidobacteria.</title>
        <authorList>
            <person name="Ventura M."/>
            <person name="Milani C."/>
            <person name="Lugli G.A."/>
        </authorList>
    </citation>
    <scope>NUCLEOTIDE SEQUENCE [LARGE SCALE GENOMIC DNA]</scope>
    <source>
        <strain evidence="2 3">LMG 11597</strain>
    </source>
</reference>
<dbReference type="InterPro" id="IPR036249">
    <property type="entry name" value="Thioredoxin-like_sf"/>
</dbReference>
<dbReference type="Pfam" id="PF03960">
    <property type="entry name" value="ArsC"/>
    <property type="match status" value="1"/>
</dbReference>
<dbReference type="SUPFAM" id="SSF52833">
    <property type="entry name" value="Thioredoxin-like"/>
    <property type="match status" value="1"/>
</dbReference>
<dbReference type="PANTHER" id="PTHR30041:SF8">
    <property type="entry name" value="PROTEIN YFFB"/>
    <property type="match status" value="1"/>
</dbReference>
<comment type="caution">
    <text evidence="2">The sequence shown here is derived from an EMBL/GenBank/DDBJ whole genome shotgun (WGS) entry which is preliminary data.</text>
</comment>
<dbReference type="PANTHER" id="PTHR30041">
    <property type="entry name" value="ARSENATE REDUCTASE"/>
    <property type="match status" value="1"/>
</dbReference>
<organism evidence="2 3">
    <name type="scientific">Bifidobacterium subtile</name>
    <dbReference type="NCBI Taxonomy" id="77635"/>
    <lineage>
        <taxon>Bacteria</taxon>
        <taxon>Bacillati</taxon>
        <taxon>Actinomycetota</taxon>
        <taxon>Actinomycetes</taxon>
        <taxon>Bifidobacteriales</taxon>
        <taxon>Bifidobacteriaceae</taxon>
        <taxon>Bifidobacterium</taxon>
    </lineage>
</organism>
<dbReference type="Gene3D" id="3.40.30.10">
    <property type="entry name" value="Glutaredoxin"/>
    <property type="match status" value="1"/>
</dbReference>
<dbReference type="RefSeq" id="WP_033502904.1">
    <property type="nucleotide sequence ID" value="NZ_CP062939.1"/>
</dbReference>
<dbReference type="OrthoDB" id="9803749at2"/>